<sequence length="173" mass="18672">MIVLCVFCSKFATDFNSNIKRNMKKLLMMVAACAVIASCNQKGKNANVENPQDSVMAVDTTAVGMTYSGTIPAADGPGIKYTVTLAGDSAKTFTMEEVYLQAKDGKDDVKTYKGDVETIKKDVKGKAVTAYKLAMDKDNALYLLVKDDATLSVVNDQLEEAASGNNYDLKLVK</sequence>
<reference evidence="1 2" key="1">
    <citation type="submission" date="2013-08" db="EMBL/GenBank/DDBJ databases">
        <authorList>
            <person name="Weinstock G."/>
            <person name="Sodergren E."/>
            <person name="Wylie T."/>
            <person name="Fulton L."/>
            <person name="Fulton R."/>
            <person name="Fronick C."/>
            <person name="O'Laughlin M."/>
            <person name="Godfrey J."/>
            <person name="Miner T."/>
            <person name="Herter B."/>
            <person name="Appelbaum E."/>
            <person name="Cordes M."/>
            <person name="Lek S."/>
            <person name="Wollam A."/>
            <person name="Pepin K.H."/>
            <person name="Palsikar V.B."/>
            <person name="Mitreva M."/>
            <person name="Wilson R.K."/>
        </authorList>
    </citation>
    <scope>NUCLEOTIDE SEQUENCE [LARGE SCALE GENOMIC DNA]</scope>
    <source>
        <strain evidence="1 2">ATCC 15930</strain>
    </source>
</reference>
<proteinExistence type="predicted"/>
<dbReference type="PATRIC" id="fig|1122985.7.peg.939"/>
<dbReference type="eggNOG" id="COG3015">
    <property type="taxonomic scope" value="Bacteria"/>
</dbReference>
<dbReference type="HOGENOM" id="CLU_138369_0_0_10"/>
<dbReference type="Gene3D" id="2.40.128.640">
    <property type="match status" value="1"/>
</dbReference>
<name>A0A069QJC5_HOYLO</name>
<organism evidence="1 2">
    <name type="scientific">Hoylesella loescheii DSM 19665 = JCM 12249 = ATCC 15930</name>
    <dbReference type="NCBI Taxonomy" id="1122985"/>
    <lineage>
        <taxon>Bacteria</taxon>
        <taxon>Pseudomonadati</taxon>
        <taxon>Bacteroidota</taxon>
        <taxon>Bacteroidia</taxon>
        <taxon>Bacteroidales</taxon>
        <taxon>Prevotellaceae</taxon>
        <taxon>Hoylesella</taxon>
    </lineage>
</organism>
<evidence type="ECO:0008006" key="3">
    <source>
        <dbReference type="Google" id="ProtNLM"/>
    </source>
</evidence>
<dbReference type="Pfam" id="PF04170">
    <property type="entry name" value="NlpE"/>
    <property type="match status" value="1"/>
</dbReference>
<gene>
    <name evidence="1" type="ORF">HMPREF1991_00908</name>
</gene>
<dbReference type="Proteomes" id="UP000027442">
    <property type="component" value="Unassembled WGS sequence"/>
</dbReference>
<dbReference type="AlphaFoldDB" id="A0A069QJC5"/>
<accession>A0A069QJC5</accession>
<dbReference type="InterPro" id="IPR007298">
    <property type="entry name" value="Cu-R_lipoprotein_NlpE"/>
</dbReference>
<keyword evidence="2" id="KW-1185">Reference proteome</keyword>
<evidence type="ECO:0000313" key="2">
    <source>
        <dbReference type="Proteomes" id="UP000027442"/>
    </source>
</evidence>
<evidence type="ECO:0000313" key="1">
    <source>
        <dbReference type="EMBL" id="KDR52953.1"/>
    </source>
</evidence>
<dbReference type="EMBL" id="JNGW01000035">
    <property type="protein sequence ID" value="KDR52953.1"/>
    <property type="molecule type" value="Genomic_DNA"/>
</dbReference>
<comment type="caution">
    <text evidence="1">The sequence shown here is derived from an EMBL/GenBank/DDBJ whole genome shotgun (WGS) entry which is preliminary data.</text>
</comment>
<protein>
    <recommendedName>
        <fullName evidence="3">Copper resistance protein NlpE</fullName>
    </recommendedName>
</protein>